<dbReference type="AlphaFoldDB" id="A0A9N9IFK9"/>
<protein>
    <submittedName>
        <fullName evidence="1">12429_t:CDS:1</fullName>
    </submittedName>
</protein>
<sequence length="86" mass="9548">VDTVAWHALSMYSFICGSMLDDEFLELPILLSDSIFGAYIAHMSLSYEAASSHMIPLSISFLFWHWPLVSNSADRGVGVPPHFSIT</sequence>
<dbReference type="Proteomes" id="UP000789405">
    <property type="component" value="Unassembled WGS sequence"/>
</dbReference>
<proteinExistence type="predicted"/>
<gene>
    <name evidence="1" type="ORF">DERYTH_LOCUS15386</name>
</gene>
<evidence type="ECO:0000313" key="1">
    <source>
        <dbReference type="EMBL" id="CAG8734051.1"/>
    </source>
</evidence>
<name>A0A9N9IFK9_9GLOM</name>
<comment type="caution">
    <text evidence="1">The sequence shown here is derived from an EMBL/GenBank/DDBJ whole genome shotgun (WGS) entry which is preliminary data.</text>
</comment>
<organism evidence="1 2">
    <name type="scientific">Dentiscutata erythropus</name>
    <dbReference type="NCBI Taxonomy" id="1348616"/>
    <lineage>
        <taxon>Eukaryota</taxon>
        <taxon>Fungi</taxon>
        <taxon>Fungi incertae sedis</taxon>
        <taxon>Mucoromycota</taxon>
        <taxon>Glomeromycotina</taxon>
        <taxon>Glomeromycetes</taxon>
        <taxon>Diversisporales</taxon>
        <taxon>Gigasporaceae</taxon>
        <taxon>Dentiscutata</taxon>
    </lineage>
</organism>
<accession>A0A9N9IFK9</accession>
<evidence type="ECO:0000313" key="2">
    <source>
        <dbReference type="Proteomes" id="UP000789405"/>
    </source>
</evidence>
<feature type="non-terminal residue" evidence="1">
    <location>
        <position position="86"/>
    </location>
</feature>
<reference evidence="1" key="1">
    <citation type="submission" date="2021-06" db="EMBL/GenBank/DDBJ databases">
        <authorList>
            <person name="Kallberg Y."/>
            <person name="Tangrot J."/>
            <person name="Rosling A."/>
        </authorList>
    </citation>
    <scope>NUCLEOTIDE SEQUENCE</scope>
    <source>
        <strain evidence="1">MA453B</strain>
    </source>
</reference>
<dbReference type="EMBL" id="CAJVPY010012427">
    <property type="protein sequence ID" value="CAG8734051.1"/>
    <property type="molecule type" value="Genomic_DNA"/>
</dbReference>
<keyword evidence="2" id="KW-1185">Reference proteome</keyword>